<keyword evidence="2 3" id="KW-0175">Coiled coil</keyword>
<name>A0A8J5LJW1_ZINOF</name>
<dbReference type="InterPro" id="IPR008545">
    <property type="entry name" value="Web"/>
</dbReference>
<dbReference type="GO" id="GO:0005829">
    <property type="term" value="C:cytosol"/>
    <property type="evidence" value="ECO:0007669"/>
    <property type="project" value="TreeGrafter"/>
</dbReference>
<dbReference type="PANTHER" id="PTHR32054">
    <property type="entry name" value="HEAVY CHAIN, PUTATIVE, EXPRESSED-RELATED-RELATED"/>
    <property type="match status" value="1"/>
</dbReference>
<evidence type="ECO:0000313" key="4">
    <source>
        <dbReference type="EMBL" id="KAG6518523.1"/>
    </source>
</evidence>
<keyword evidence="5" id="KW-1185">Reference proteome</keyword>
<evidence type="ECO:0000256" key="3">
    <source>
        <dbReference type="SAM" id="Coils"/>
    </source>
</evidence>
<dbReference type="AlphaFoldDB" id="A0A8J5LJW1"/>
<dbReference type="Proteomes" id="UP000734854">
    <property type="component" value="Unassembled WGS sequence"/>
</dbReference>
<feature type="coiled-coil region" evidence="3">
    <location>
        <begin position="692"/>
        <end position="729"/>
    </location>
</feature>
<comment type="caution">
    <text evidence="4">The sequence shown here is derived from an EMBL/GenBank/DDBJ whole genome shotgun (WGS) entry which is preliminary data.</text>
</comment>
<dbReference type="Pfam" id="PF05701">
    <property type="entry name" value="WEMBL"/>
    <property type="match status" value="2"/>
</dbReference>
<dbReference type="GO" id="GO:0009904">
    <property type="term" value="P:chloroplast accumulation movement"/>
    <property type="evidence" value="ECO:0007669"/>
    <property type="project" value="TreeGrafter"/>
</dbReference>
<gene>
    <name evidence="4" type="ORF">ZIOFF_021998</name>
</gene>
<organism evidence="4 5">
    <name type="scientific">Zingiber officinale</name>
    <name type="common">Ginger</name>
    <name type="synonym">Amomum zingiber</name>
    <dbReference type="NCBI Taxonomy" id="94328"/>
    <lineage>
        <taxon>Eukaryota</taxon>
        <taxon>Viridiplantae</taxon>
        <taxon>Streptophyta</taxon>
        <taxon>Embryophyta</taxon>
        <taxon>Tracheophyta</taxon>
        <taxon>Spermatophyta</taxon>
        <taxon>Magnoliopsida</taxon>
        <taxon>Liliopsida</taxon>
        <taxon>Zingiberales</taxon>
        <taxon>Zingiberaceae</taxon>
        <taxon>Zingiber</taxon>
    </lineage>
</organism>
<dbReference type="PANTHER" id="PTHR32054:SF4">
    <property type="entry name" value="OS07G0677900 PROTEIN"/>
    <property type="match status" value="1"/>
</dbReference>
<comment type="similarity">
    <text evidence="1">Belongs to the WEB family.</text>
</comment>
<sequence length="859" mass="95167">MNSTISPWLRKIANERERKAHIYDSKQTCEEEEVEIGTSLLFLLFFTFIVRRRKSEEAKKANGWKWRDGVRVEGDAGVVEERVICSKNAAASAISSSRDFLLRRFPPWLLFLQLKVVPDDLRQAAANDLRQAAVGNLWHAASARPRSVASGMQPLPGAGAACSHCQAIGFDLRKSPNTGEILEEEMMEEAAVALDLETTAPMEENHQTVEAATARTAEIDLETTLPMEENHQTVEAATTGTAEIDLETTALMEENPQTVEAATAETAEIDLETTAPMEDSHQTVEAATSGKAEIDLETTAPMEDSYQTMEAVTAGMAEIDTSAPFLSVREAVDRFGGIAIWKSQLRELFHPEKLNYPEDANEVISMEEQAAQLEMDLILKEKETLNVLQELEMTKKIVDALKLRLQKEVPEAIKMPVGNFDNMMIQSVPETEEHCPSDLEEDGGANQSKENLSMITSDFEKDVGIDDSSIGVNQSSKRIPVELKQVKENLTKTASDLADIRTSIGVLNMKIQEEKLLLDKSQEKLTANAALISSLEEDLNQTATELERAEDLESENCEDSSNILHEIKEINSEVEQSKKTNEASKAEASELASEIEHTKLSIKTVELRGLAARKMEEAAKAAEAMALADIKALICSNKAIFDLQNTCGVTLSMEEYMALASKAQEADLYSRKKLETVMLEVDQVNMSKSQLLTKVEEAMTEAKKCKKALEDALKRAEVANRAKLEVEDALRRCRSEHGHQSHNAYNSTKFKKDSLMLDLKSSSSSGQLSIGQILSMKLAGPESLEQHEIGGSWEKENEKPTVSLGQMLNKRHGACLMSQRLEENRHLSIKRTKLGFVGLPHLLAKQGKNARKRHSSSIE</sequence>
<dbReference type="EMBL" id="JACMSC010000006">
    <property type="protein sequence ID" value="KAG6518523.1"/>
    <property type="molecule type" value="Genomic_DNA"/>
</dbReference>
<evidence type="ECO:0000256" key="1">
    <source>
        <dbReference type="ARBA" id="ARBA00005485"/>
    </source>
</evidence>
<protein>
    <recommendedName>
        <fullName evidence="6">WEB family protein</fullName>
    </recommendedName>
</protein>
<feature type="coiled-coil region" evidence="3">
    <location>
        <begin position="532"/>
        <end position="594"/>
    </location>
</feature>
<dbReference type="GO" id="GO:0009903">
    <property type="term" value="P:chloroplast avoidance movement"/>
    <property type="evidence" value="ECO:0007669"/>
    <property type="project" value="TreeGrafter"/>
</dbReference>
<reference evidence="4 5" key="1">
    <citation type="submission" date="2020-08" db="EMBL/GenBank/DDBJ databases">
        <title>Plant Genome Project.</title>
        <authorList>
            <person name="Zhang R.-G."/>
        </authorList>
    </citation>
    <scope>NUCLEOTIDE SEQUENCE [LARGE SCALE GENOMIC DNA]</scope>
    <source>
        <tissue evidence="4">Rhizome</tissue>
    </source>
</reference>
<proteinExistence type="inferred from homology"/>
<evidence type="ECO:0000313" key="5">
    <source>
        <dbReference type="Proteomes" id="UP000734854"/>
    </source>
</evidence>
<evidence type="ECO:0008006" key="6">
    <source>
        <dbReference type="Google" id="ProtNLM"/>
    </source>
</evidence>
<evidence type="ECO:0000256" key="2">
    <source>
        <dbReference type="ARBA" id="ARBA00023054"/>
    </source>
</evidence>
<accession>A0A8J5LJW1</accession>